<reference evidence="1" key="1">
    <citation type="submission" date="2020-09" db="EMBL/GenBank/DDBJ databases">
        <title>Genome-Enabled Discovery of Anthraquinone Biosynthesis in Senna tora.</title>
        <authorList>
            <person name="Kang S.-H."/>
            <person name="Pandey R.P."/>
            <person name="Lee C.-M."/>
            <person name="Sim J.-S."/>
            <person name="Jeong J.-T."/>
            <person name="Choi B.-S."/>
            <person name="Jung M."/>
            <person name="Ginzburg D."/>
            <person name="Zhao K."/>
            <person name="Won S.Y."/>
            <person name="Oh T.-J."/>
            <person name="Yu Y."/>
            <person name="Kim N.-H."/>
            <person name="Lee O.R."/>
            <person name="Lee T.-H."/>
            <person name="Bashyal P."/>
            <person name="Kim T.-S."/>
            <person name="Lee W.-H."/>
            <person name="Kawkins C."/>
            <person name="Kim C.-K."/>
            <person name="Kim J.S."/>
            <person name="Ahn B.O."/>
            <person name="Rhee S.Y."/>
            <person name="Sohng J.K."/>
        </authorList>
    </citation>
    <scope>NUCLEOTIDE SEQUENCE</scope>
    <source>
        <tissue evidence="1">Leaf</tissue>
    </source>
</reference>
<dbReference type="AlphaFoldDB" id="A0A834T7X0"/>
<sequence>MTKQNLITKLIDQHLVVTTLHISLADAYAIAYQVQNINGTQFSPVLEQALRMRHNTISLQWLDLNRPKEC</sequence>
<dbReference type="EMBL" id="JAAIUW010000009">
    <property type="protein sequence ID" value="KAF7816720.1"/>
    <property type="molecule type" value="Genomic_DNA"/>
</dbReference>
<name>A0A834T7X0_9FABA</name>
<evidence type="ECO:0000313" key="2">
    <source>
        <dbReference type="Proteomes" id="UP000634136"/>
    </source>
</evidence>
<comment type="caution">
    <text evidence="1">The sequence shown here is derived from an EMBL/GenBank/DDBJ whole genome shotgun (WGS) entry which is preliminary data.</text>
</comment>
<dbReference type="Proteomes" id="UP000634136">
    <property type="component" value="Unassembled WGS sequence"/>
</dbReference>
<evidence type="ECO:0000313" key="1">
    <source>
        <dbReference type="EMBL" id="KAF7816720.1"/>
    </source>
</evidence>
<organism evidence="1 2">
    <name type="scientific">Senna tora</name>
    <dbReference type="NCBI Taxonomy" id="362788"/>
    <lineage>
        <taxon>Eukaryota</taxon>
        <taxon>Viridiplantae</taxon>
        <taxon>Streptophyta</taxon>
        <taxon>Embryophyta</taxon>
        <taxon>Tracheophyta</taxon>
        <taxon>Spermatophyta</taxon>
        <taxon>Magnoliopsida</taxon>
        <taxon>eudicotyledons</taxon>
        <taxon>Gunneridae</taxon>
        <taxon>Pentapetalae</taxon>
        <taxon>rosids</taxon>
        <taxon>fabids</taxon>
        <taxon>Fabales</taxon>
        <taxon>Fabaceae</taxon>
        <taxon>Caesalpinioideae</taxon>
        <taxon>Cassia clade</taxon>
        <taxon>Senna</taxon>
    </lineage>
</organism>
<keyword evidence="2" id="KW-1185">Reference proteome</keyword>
<protein>
    <submittedName>
        <fullName evidence="1">Uncharacterized protein</fullName>
    </submittedName>
</protein>
<gene>
    <name evidence="1" type="ORF">G2W53_030689</name>
</gene>
<proteinExistence type="predicted"/>
<accession>A0A834T7X0</accession>